<keyword evidence="1" id="KW-0175">Coiled coil</keyword>
<accession>A0A2G2VN89</accession>
<dbReference type="STRING" id="33114.A0A2G2VN89"/>
<evidence type="ECO:0000256" key="1">
    <source>
        <dbReference type="SAM" id="Coils"/>
    </source>
</evidence>
<dbReference type="EMBL" id="MLFT02000011">
    <property type="protein sequence ID" value="PHT34447.1"/>
    <property type="molecule type" value="Genomic_DNA"/>
</dbReference>
<feature type="coiled-coil region" evidence="1">
    <location>
        <begin position="23"/>
        <end position="50"/>
    </location>
</feature>
<evidence type="ECO:0000313" key="3">
    <source>
        <dbReference type="EMBL" id="PHT34447.1"/>
    </source>
</evidence>
<feature type="compositionally biased region" description="Polar residues" evidence="2">
    <location>
        <begin position="1"/>
        <end position="18"/>
    </location>
</feature>
<reference evidence="3 4" key="1">
    <citation type="journal article" date="2017" name="Genome Biol.">
        <title>New reference genome sequences of hot pepper reveal the massive evolution of plant disease-resistance genes by retroduplication.</title>
        <authorList>
            <person name="Kim S."/>
            <person name="Park J."/>
            <person name="Yeom S.I."/>
            <person name="Kim Y.M."/>
            <person name="Seo E."/>
            <person name="Kim K.T."/>
            <person name="Kim M.S."/>
            <person name="Lee J.M."/>
            <person name="Cheong K."/>
            <person name="Shin H.S."/>
            <person name="Kim S.B."/>
            <person name="Han K."/>
            <person name="Lee J."/>
            <person name="Park M."/>
            <person name="Lee H.A."/>
            <person name="Lee H.Y."/>
            <person name="Lee Y."/>
            <person name="Oh S."/>
            <person name="Lee J.H."/>
            <person name="Choi E."/>
            <person name="Choi E."/>
            <person name="Lee S.E."/>
            <person name="Jeon J."/>
            <person name="Kim H."/>
            <person name="Choi G."/>
            <person name="Song H."/>
            <person name="Lee J."/>
            <person name="Lee S.C."/>
            <person name="Kwon J.K."/>
            <person name="Lee H.Y."/>
            <person name="Koo N."/>
            <person name="Hong Y."/>
            <person name="Kim R.W."/>
            <person name="Kang W.H."/>
            <person name="Huh J.H."/>
            <person name="Kang B.C."/>
            <person name="Yang T.J."/>
            <person name="Lee Y.H."/>
            <person name="Bennetzen J.L."/>
            <person name="Choi D."/>
        </authorList>
    </citation>
    <scope>NUCLEOTIDE SEQUENCE [LARGE SCALE GENOMIC DNA]</scope>
    <source>
        <strain evidence="4">cv. PBC81</strain>
    </source>
</reference>
<dbReference type="AlphaFoldDB" id="A0A2G2VN89"/>
<evidence type="ECO:0000313" key="4">
    <source>
        <dbReference type="Proteomes" id="UP000224567"/>
    </source>
</evidence>
<dbReference type="OrthoDB" id="1295457at2759"/>
<feature type="region of interest" description="Disordered" evidence="2">
    <location>
        <begin position="84"/>
        <end position="117"/>
    </location>
</feature>
<evidence type="ECO:0000256" key="2">
    <source>
        <dbReference type="SAM" id="MobiDB-lite"/>
    </source>
</evidence>
<feature type="region of interest" description="Disordered" evidence="2">
    <location>
        <begin position="1"/>
        <end position="20"/>
    </location>
</feature>
<comment type="caution">
    <text evidence="3">The sequence shown here is derived from an EMBL/GenBank/DDBJ whole genome shotgun (WGS) entry which is preliminary data.</text>
</comment>
<gene>
    <name evidence="3" type="ORF">CQW23_26247</name>
</gene>
<reference evidence="4" key="2">
    <citation type="journal article" date="2017" name="J. Anim. Genet.">
        <title>Multiple reference genome sequences of hot pepper reveal the massive evolution of plant disease resistance genes by retroduplication.</title>
        <authorList>
            <person name="Kim S."/>
            <person name="Park J."/>
            <person name="Yeom S.-I."/>
            <person name="Kim Y.-M."/>
            <person name="Seo E."/>
            <person name="Kim K.-T."/>
            <person name="Kim M.-S."/>
            <person name="Lee J.M."/>
            <person name="Cheong K."/>
            <person name="Shin H.-S."/>
            <person name="Kim S.-B."/>
            <person name="Han K."/>
            <person name="Lee J."/>
            <person name="Park M."/>
            <person name="Lee H.-A."/>
            <person name="Lee H.-Y."/>
            <person name="Lee Y."/>
            <person name="Oh S."/>
            <person name="Lee J.H."/>
            <person name="Choi E."/>
            <person name="Choi E."/>
            <person name="Lee S.E."/>
            <person name="Jeon J."/>
            <person name="Kim H."/>
            <person name="Choi G."/>
            <person name="Song H."/>
            <person name="Lee J."/>
            <person name="Lee S.-C."/>
            <person name="Kwon J.-K."/>
            <person name="Lee H.-Y."/>
            <person name="Koo N."/>
            <person name="Hong Y."/>
            <person name="Kim R.W."/>
            <person name="Kang W.-H."/>
            <person name="Huh J.H."/>
            <person name="Kang B.-C."/>
            <person name="Yang T.-J."/>
            <person name="Lee Y.-H."/>
            <person name="Bennetzen J.L."/>
            <person name="Choi D."/>
        </authorList>
    </citation>
    <scope>NUCLEOTIDE SEQUENCE [LARGE SCALE GENOMIC DNA]</scope>
    <source>
        <strain evidence="4">cv. PBC81</strain>
    </source>
</reference>
<proteinExistence type="predicted"/>
<feature type="compositionally biased region" description="Low complexity" evidence="2">
    <location>
        <begin position="91"/>
        <end position="110"/>
    </location>
</feature>
<name>A0A2G2VN89_CAPBA</name>
<keyword evidence="4" id="KW-1185">Reference proteome</keyword>
<dbReference type="Proteomes" id="UP000224567">
    <property type="component" value="Unassembled WGS sequence"/>
</dbReference>
<sequence length="117" mass="12742">MSDPTTSSPIGTVNTTIPSDPLETLENETIARLTQEIEDLRGEMNQVKDLTNLSITLQSPPSEPINAAPNPLCFPSLDLPVPEHFPPQHPPLTNYNLPPTTPANLPNQLPIYTPPQS</sequence>
<protein>
    <submittedName>
        <fullName evidence="3">Uncharacterized protein</fullName>
    </submittedName>
</protein>
<organism evidence="3 4">
    <name type="scientific">Capsicum baccatum</name>
    <name type="common">Peruvian pepper</name>
    <dbReference type="NCBI Taxonomy" id="33114"/>
    <lineage>
        <taxon>Eukaryota</taxon>
        <taxon>Viridiplantae</taxon>
        <taxon>Streptophyta</taxon>
        <taxon>Embryophyta</taxon>
        <taxon>Tracheophyta</taxon>
        <taxon>Spermatophyta</taxon>
        <taxon>Magnoliopsida</taxon>
        <taxon>eudicotyledons</taxon>
        <taxon>Gunneridae</taxon>
        <taxon>Pentapetalae</taxon>
        <taxon>asterids</taxon>
        <taxon>lamiids</taxon>
        <taxon>Solanales</taxon>
        <taxon>Solanaceae</taxon>
        <taxon>Solanoideae</taxon>
        <taxon>Capsiceae</taxon>
        <taxon>Capsicum</taxon>
    </lineage>
</organism>